<evidence type="ECO:0000313" key="1">
    <source>
        <dbReference type="EMBL" id="SFS32211.1"/>
    </source>
</evidence>
<dbReference type="PROSITE" id="PS51257">
    <property type="entry name" value="PROKAR_LIPOPROTEIN"/>
    <property type="match status" value="1"/>
</dbReference>
<evidence type="ECO:0000313" key="2">
    <source>
        <dbReference type="Proteomes" id="UP000198788"/>
    </source>
</evidence>
<sequence length="159" mass="16109">MRPPVAAVAVLVLAACSPEPEAPVESPLTPEPAPTLAGVDLSRPVRLLGTEPFWGIDLTGGEVVYSGVDRPEQRGPQPKPTIQGTVATLETTTTAGTPIAITLTATECSDGMSDRTYPLTALVKVGEESLMGCAASTAAIMSAGESGPVVEQSAAQPAA</sequence>
<dbReference type="AlphaFoldDB" id="A0A1I6NW98"/>
<organism evidence="1 2">
    <name type="scientific">Brevundimonas viscosa</name>
    <dbReference type="NCBI Taxonomy" id="871741"/>
    <lineage>
        <taxon>Bacteria</taxon>
        <taxon>Pseudomonadati</taxon>
        <taxon>Pseudomonadota</taxon>
        <taxon>Alphaproteobacteria</taxon>
        <taxon>Caulobacterales</taxon>
        <taxon>Caulobacteraceae</taxon>
        <taxon>Brevundimonas</taxon>
    </lineage>
</organism>
<accession>A0A1I6NW98</accession>
<dbReference type="Proteomes" id="UP000198788">
    <property type="component" value="Unassembled WGS sequence"/>
</dbReference>
<dbReference type="OrthoDB" id="5489750at2"/>
<dbReference type="RefSeq" id="WP_092306571.1">
    <property type="nucleotide sequence ID" value="NZ_FOZV01000001.1"/>
</dbReference>
<dbReference type="EMBL" id="FOZV01000001">
    <property type="protein sequence ID" value="SFS32211.1"/>
    <property type="molecule type" value="Genomic_DNA"/>
</dbReference>
<protein>
    <submittedName>
        <fullName evidence="1">Uncharacterized membrane protein</fullName>
    </submittedName>
</protein>
<keyword evidence="2" id="KW-1185">Reference proteome</keyword>
<reference evidence="2" key="1">
    <citation type="submission" date="2016-10" db="EMBL/GenBank/DDBJ databases">
        <authorList>
            <person name="Varghese N."/>
            <person name="Submissions S."/>
        </authorList>
    </citation>
    <scope>NUCLEOTIDE SEQUENCE [LARGE SCALE GENOMIC DNA]</scope>
    <source>
        <strain evidence="2">CGMCC 1.10683</strain>
    </source>
</reference>
<dbReference type="STRING" id="871741.SAMN05192570_0586"/>
<proteinExistence type="predicted"/>
<gene>
    <name evidence="1" type="ORF">SAMN05192570_0586</name>
</gene>
<name>A0A1I6NW98_9CAUL</name>